<evidence type="ECO:0000256" key="6">
    <source>
        <dbReference type="ARBA" id="ARBA00022989"/>
    </source>
</evidence>
<reference evidence="12 13" key="1">
    <citation type="submission" date="2015-10" db="EMBL/GenBank/DDBJ databases">
        <title>Genome analyses suggest a sexual origin of heterokaryosis in a supposedly ancient asexual fungus.</title>
        <authorList>
            <person name="Ropars J."/>
            <person name="Sedzielewska K."/>
            <person name="Noel J."/>
            <person name="Charron P."/>
            <person name="Farinelli L."/>
            <person name="Marton T."/>
            <person name="Kruger M."/>
            <person name="Pelin A."/>
            <person name="Brachmann A."/>
            <person name="Corradi N."/>
        </authorList>
    </citation>
    <scope>NUCLEOTIDE SEQUENCE [LARGE SCALE GENOMIC DNA]</scope>
    <source>
        <strain evidence="12 13">A4</strain>
    </source>
</reference>
<evidence type="ECO:0000313" key="13">
    <source>
        <dbReference type="Proteomes" id="UP000234323"/>
    </source>
</evidence>
<dbReference type="VEuPathDB" id="FungiDB:RhiirFUN_015926"/>
<dbReference type="GO" id="GO:0005789">
    <property type="term" value="C:endoplasmic reticulum membrane"/>
    <property type="evidence" value="ECO:0007669"/>
    <property type="project" value="TreeGrafter"/>
</dbReference>
<feature type="transmembrane region" description="Helical" evidence="10">
    <location>
        <begin position="201"/>
        <end position="220"/>
    </location>
</feature>
<evidence type="ECO:0000256" key="1">
    <source>
        <dbReference type="ARBA" id="ARBA00004141"/>
    </source>
</evidence>
<evidence type="ECO:0000256" key="8">
    <source>
        <dbReference type="ARBA" id="ARBA00023136"/>
    </source>
</evidence>
<proteinExistence type="inferred from homology"/>
<dbReference type="VEuPathDB" id="FungiDB:RhiirA1_466715"/>
<dbReference type="VEuPathDB" id="FungiDB:FUN_010632"/>
<accession>A0A2I1G489</accession>
<dbReference type="PANTHER" id="PTHR21290">
    <property type="entry name" value="SPHINGOMYELIN SYNTHETASE"/>
    <property type="match status" value="1"/>
</dbReference>
<sequence>MSENSTITSITESAPNPTETTNPRNSKRREENSSNNTSTLRNNVAEHLHISPILIAEITRTLIAFMIFILAGFLCTFAIQSSDYRWKTSGDDMMALVDLGFKVIPNTTHVFLADLFMLILLVGSLGLNLILAESNVARLIIIRRIFWMLAFLLCFRLITLSVTTLPSPKACEPIISGNFLDMLKTGVNLITGSVKACTDNIFSGHSIFITTSVILFRVYCKYKLIIYYSYLHGLVALGFLIATRIHYTVDVILAVFITYSVHSIYFFIVDLCIEKHFFKIRRAEERLGDAELYQRIAYMPNMFNTSLVGAVRWMDGLDIRFSSEGEDITREQARQRRFDCNTSSDSNSTDMTQVVVISPPQDEEGEPSKRPETS</sequence>
<dbReference type="GO" id="GO:0000139">
    <property type="term" value="C:Golgi membrane"/>
    <property type="evidence" value="ECO:0007669"/>
    <property type="project" value="TreeGrafter"/>
</dbReference>
<feature type="region of interest" description="Disordered" evidence="9">
    <location>
        <begin position="332"/>
        <end position="374"/>
    </location>
</feature>
<dbReference type="PANTHER" id="PTHR21290:SF25">
    <property type="entry name" value="SPHINGOMYELIN SYNTHASE-RELATED PROTEIN 1"/>
    <property type="match status" value="1"/>
</dbReference>
<feature type="transmembrane region" description="Helical" evidence="10">
    <location>
        <begin position="251"/>
        <end position="273"/>
    </location>
</feature>
<name>A0A2I1G489_9GLOM</name>
<keyword evidence="13" id="KW-1185">Reference proteome</keyword>
<dbReference type="Proteomes" id="UP000234323">
    <property type="component" value="Unassembled WGS sequence"/>
</dbReference>
<dbReference type="EMBL" id="LLXI01000149">
    <property type="protein sequence ID" value="PKY41430.1"/>
    <property type="molecule type" value="Genomic_DNA"/>
</dbReference>
<dbReference type="GO" id="GO:0047493">
    <property type="term" value="F:ceramide cholinephosphotransferase activity"/>
    <property type="evidence" value="ECO:0007669"/>
    <property type="project" value="TreeGrafter"/>
</dbReference>
<feature type="region of interest" description="Disordered" evidence="9">
    <location>
        <begin position="1"/>
        <end position="38"/>
    </location>
</feature>
<evidence type="ECO:0000256" key="2">
    <source>
        <dbReference type="ARBA" id="ARBA00005441"/>
    </source>
</evidence>
<gene>
    <name evidence="12" type="ORF">RhiirA4_48460</name>
</gene>
<evidence type="ECO:0000256" key="10">
    <source>
        <dbReference type="SAM" id="Phobius"/>
    </source>
</evidence>
<feature type="compositionally biased region" description="Low complexity" evidence="9">
    <location>
        <begin position="1"/>
        <end position="13"/>
    </location>
</feature>
<dbReference type="GO" id="GO:0033188">
    <property type="term" value="F:sphingomyelin synthase activity"/>
    <property type="evidence" value="ECO:0007669"/>
    <property type="project" value="TreeGrafter"/>
</dbReference>
<dbReference type="Pfam" id="PF14360">
    <property type="entry name" value="PAP2_C"/>
    <property type="match status" value="1"/>
</dbReference>
<keyword evidence="7" id="KW-0443">Lipid metabolism</keyword>
<feature type="domain" description="Sphingomyelin synthase-like" evidence="11">
    <location>
        <begin position="197"/>
        <end position="265"/>
    </location>
</feature>
<evidence type="ECO:0000256" key="9">
    <source>
        <dbReference type="SAM" id="MobiDB-lite"/>
    </source>
</evidence>
<dbReference type="AlphaFoldDB" id="A0A2I1G489"/>
<keyword evidence="3" id="KW-0808">Transferase</keyword>
<evidence type="ECO:0000256" key="7">
    <source>
        <dbReference type="ARBA" id="ARBA00023098"/>
    </source>
</evidence>
<feature type="transmembrane region" description="Helical" evidence="10">
    <location>
        <begin position="144"/>
        <end position="163"/>
    </location>
</feature>
<protein>
    <recommendedName>
        <fullName evidence="11">Sphingomyelin synthase-like domain-containing protein</fullName>
    </recommendedName>
</protein>
<evidence type="ECO:0000313" key="12">
    <source>
        <dbReference type="EMBL" id="PKY41430.1"/>
    </source>
</evidence>
<comment type="similarity">
    <text evidence="2">Belongs to the sphingomyelin synthase family.</text>
</comment>
<keyword evidence="6 10" id="KW-1133">Transmembrane helix</keyword>
<keyword evidence="5" id="KW-0746">Sphingolipid metabolism</keyword>
<dbReference type="InterPro" id="IPR045221">
    <property type="entry name" value="Sphingomyelin_synth-like"/>
</dbReference>
<keyword evidence="8 10" id="KW-0472">Membrane</keyword>
<evidence type="ECO:0000256" key="3">
    <source>
        <dbReference type="ARBA" id="ARBA00022679"/>
    </source>
</evidence>
<comment type="caution">
    <text evidence="12">The sequence shown here is derived from an EMBL/GenBank/DDBJ whole genome shotgun (WGS) entry which is preliminary data.</text>
</comment>
<feature type="transmembrane region" description="Helical" evidence="10">
    <location>
        <begin position="61"/>
        <end position="79"/>
    </location>
</feature>
<feature type="transmembrane region" description="Helical" evidence="10">
    <location>
        <begin position="110"/>
        <end position="132"/>
    </location>
</feature>
<feature type="compositionally biased region" description="Low complexity" evidence="9">
    <location>
        <begin position="341"/>
        <end position="350"/>
    </location>
</feature>
<comment type="subcellular location">
    <subcellularLocation>
        <location evidence="1">Membrane</location>
        <topology evidence="1">Multi-pass membrane protein</topology>
    </subcellularLocation>
</comment>
<dbReference type="InterPro" id="IPR025749">
    <property type="entry name" value="Sphingomyelin_synth-like_dom"/>
</dbReference>
<dbReference type="GO" id="GO:0046513">
    <property type="term" value="P:ceramide biosynthetic process"/>
    <property type="evidence" value="ECO:0007669"/>
    <property type="project" value="TreeGrafter"/>
</dbReference>
<dbReference type="GO" id="GO:0005886">
    <property type="term" value="C:plasma membrane"/>
    <property type="evidence" value="ECO:0007669"/>
    <property type="project" value="TreeGrafter"/>
</dbReference>
<evidence type="ECO:0000259" key="11">
    <source>
        <dbReference type="Pfam" id="PF14360"/>
    </source>
</evidence>
<organism evidence="12 13">
    <name type="scientific">Rhizophagus irregularis</name>
    <dbReference type="NCBI Taxonomy" id="588596"/>
    <lineage>
        <taxon>Eukaryota</taxon>
        <taxon>Fungi</taxon>
        <taxon>Fungi incertae sedis</taxon>
        <taxon>Mucoromycota</taxon>
        <taxon>Glomeromycotina</taxon>
        <taxon>Glomeromycetes</taxon>
        <taxon>Glomerales</taxon>
        <taxon>Glomeraceae</taxon>
        <taxon>Rhizophagus</taxon>
    </lineage>
</organism>
<evidence type="ECO:0000256" key="5">
    <source>
        <dbReference type="ARBA" id="ARBA00022919"/>
    </source>
</evidence>
<evidence type="ECO:0000256" key="4">
    <source>
        <dbReference type="ARBA" id="ARBA00022692"/>
    </source>
</evidence>
<feature type="transmembrane region" description="Helical" evidence="10">
    <location>
        <begin position="227"/>
        <end position="245"/>
    </location>
</feature>
<keyword evidence="4 10" id="KW-0812">Transmembrane</keyword>